<organism evidence="5 6">
    <name type="scientific">Hibiscus trionum</name>
    <name type="common">Flower of an hour</name>
    <dbReference type="NCBI Taxonomy" id="183268"/>
    <lineage>
        <taxon>Eukaryota</taxon>
        <taxon>Viridiplantae</taxon>
        <taxon>Streptophyta</taxon>
        <taxon>Embryophyta</taxon>
        <taxon>Tracheophyta</taxon>
        <taxon>Spermatophyta</taxon>
        <taxon>Magnoliopsida</taxon>
        <taxon>eudicotyledons</taxon>
        <taxon>Gunneridae</taxon>
        <taxon>Pentapetalae</taxon>
        <taxon>rosids</taxon>
        <taxon>malvids</taxon>
        <taxon>Malvales</taxon>
        <taxon>Malvaceae</taxon>
        <taxon>Malvoideae</taxon>
        <taxon>Hibiscus</taxon>
    </lineage>
</organism>
<protein>
    <submittedName>
        <fullName evidence="5">Pyruvate dehydrogenase complex E1 alpha subunit, IAR4-LIKE</fullName>
    </submittedName>
</protein>
<dbReference type="AlphaFoldDB" id="A0A9W7IAY6"/>
<dbReference type="InterPro" id="IPR029061">
    <property type="entry name" value="THDP-binding"/>
</dbReference>
<dbReference type="GO" id="GO:0006086">
    <property type="term" value="P:pyruvate decarboxylation to acetyl-CoA"/>
    <property type="evidence" value="ECO:0007669"/>
    <property type="project" value="TreeGrafter"/>
</dbReference>
<feature type="domain" description="Dehydrogenase E1 component" evidence="4">
    <location>
        <begin position="5"/>
        <end position="113"/>
    </location>
</feature>
<dbReference type="InterPro" id="IPR001017">
    <property type="entry name" value="DH_E1"/>
</dbReference>
<evidence type="ECO:0000313" key="6">
    <source>
        <dbReference type="Proteomes" id="UP001165190"/>
    </source>
</evidence>
<dbReference type="Gene3D" id="3.40.50.970">
    <property type="match status" value="1"/>
</dbReference>
<gene>
    <name evidence="5" type="ORF">HRI_002763300</name>
</gene>
<dbReference type="OrthoDB" id="10256198at2759"/>
<dbReference type="InterPro" id="IPR050642">
    <property type="entry name" value="PDH_E1_Alpha_Subunit"/>
</dbReference>
<dbReference type="Proteomes" id="UP001165190">
    <property type="component" value="Unassembled WGS sequence"/>
</dbReference>
<keyword evidence="6" id="KW-1185">Reference proteome</keyword>
<dbReference type="GO" id="GO:0004739">
    <property type="term" value="F:pyruvate dehydrogenase (acetyl-transferring) activity"/>
    <property type="evidence" value="ECO:0007669"/>
    <property type="project" value="TreeGrafter"/>
</dbReference>
<reference evidence="5" key="1">
    <citation type="submission" date="2023-05" db="EMBL/GenBank/DDBJ databases">
        <title>Genome and transcriptome analyses reveal genes involved in the formation of fine ridges on petal epidermal cells in Hibiscus trionum.</title>
        <authorList>
            <person name="Koshimizu S."/>
            <person name="Masuda S."/>
            <person name="Ishii T."/>
            <person name="Shirasu K."/>
            <person name="Hoshino A."/>
            <person name="Arita M."/>
        </authorList>
    </citation>
    <scope>NUCLEOTIDE SEQUENCE</scope>
    <source>
        <strain evidence="5">Hamamatsu line</strain>
    </source>
</reference>
<keyword evidence="3" id="KW-0786">Thiamine pyrophosphate</keyword>
<comment type="caution">
    <text evidence="5">The sequence shown here is derived from an EMBL/GenBank/DDBJ whole genome shotgun (WGS) entry which is preliminary data.</text>
</comment>
<proteinExistence type="predicted"/>
<accession>A0A9W7IAY6</accession>
<evidence type="ECO:0000256" key="2">
    <source>
        <dbReference type="ARBA" id="ARBA00023002"/>
    </source>
</evidence>
<evidence type="ECO:0000256" key="1">
    <source>
        <dbReference type="ARBA" id="ARBA00001964"/>
    </source>
</evidence>
<dbReference type="Pfam" id="PF00676">
    <property type="entry name" value="E1_dh"/>
    <property type="match status" value="1"/>
</dbReference>
<dbReference type="SUPFAM" id="SSF52518">
    <property type="entry name" value="Thiamin diphosphate-binding fold (THDP-binding)"/>
    <property type="match status" value="1"/>
</dbReference>
<keyword evidence="5" id="KW-0670">Pyruvate</keyword>
<comment type="cofactor">
    <cofactor evidence="1">
        <name>thiamine diphosphate</name>
        <dbReference type="ChEBI" id="CHEBI:58937"/>
    </cofactor>
</comment>
<evidence type="ECO:0000256" key="3">
    <source>
        <dbReference type="ARBA" id="ARBA00023052"/>
    </source>
</evidence>
<name>A0A9W7IAY6_HIBTR</name>
<keyword evidence="2" id="KW-0560">Oxidoreductase</keyword>
<dbReference type="EMBL" id="BSYR01000024">
    <property type="protein sequence ID" value="GMI90940.1"/>
    <property type="molecule type" value="Genomic_DNA"/>
</dbReference>
<dbReference type="PANTHER" id="PTHR11516:SF60">
    <property type="entry name" value="PYRUVATE DEHYDROGENASE E1 COMPONENT SUBUNIT ALPHA"/>
    <property type="match status" value="1"/>
</dbReference>
<evidence type="ECO:0000259" key="4">
    <source>
        <dbReference type="Pfam" id="PF00676"/>
    </source>
</evidence>
<evidence type="ECO:0000313" key="5">
    <source>
        <dbReference type="EMBL" id="GMI90940.1"/>
    </source>
</evidence>
<dbReference type="PANTHER" id="PTHR11516">
    <property type="entry name" value="PYRUVATE DEHYDROGENASE E1 COMPONENT, ALPHA SUBUNIT BACTERIAL AND ORGANELLAR"/>
    <property type="match status" value="1"/>
</dbReference>
<sequence length="122" mass="13586">MIKSKDGKVGSLHFYKKDSSGHGIVGAQVPLGCALALAQKYSRDKSVTFALYGDGAANQVKLFEALDIYSHWKLPAILVCENNQYGKAIAEWRTEQSSSRCYRLGDFVPGVKVRISWFVEIR</sequence>